<dbReference type="STRING" id="2880.D8LCB0"/>
<reference evidence="3 4" key="1">
    <citation type="journal article" date="2010" name="Nature">
        <title>The Ectocarpus genome and the independent evolution of multicellularity in brown algae.</title>
        <authorList>
            <person name="Cock J.M."/>
            <person name="Sterck L."/>
            <person name="Rouze P."/>
            <person name="Scornet D."/>
            <person name="Allen A.E."/>
            <person name="Amoutzias G."/>
            <person name="Anthouard V."/>
            <person name="Artiguenave F."/>
            <person name="Aury J.M."/>
            <person name="Badger J.H."/>
            <person name="Beszteri B."/>
            <person name="Billiau K."/>
            <person name="Bonnet E."/>
            <person name="Bothwell J.H."/>
            <person name="Bowler C."/>
            <person name="Boyen C."/>
            <person name="Brownlee C."/>
            <person name="Carrano C.J."/>
            <person name="Charrier B."/>
            <person name="Cho G.Y."/>
            <person name="Coelho S.M."/>
            <person name="Collen J."/>
            <person name="Corre E."/>
            <person name="Da Silva C."/>
            <person name="Delage L."/>
            <person name="Delaroque N."/>
            <person name="Dittami S.M."/>
            <person name="Doulbeau S."/>
            <person name="Elias M."/>
            <person name="Farnham G."/>
            <person name="Gachon C.M."/>
            <person name="Gschloessl B."/>
            <person name="Heesch S."/>
            <person name="Jabbari K."/>
            <person name="Jubin C."/>
            <person name="Kawai H."/>
            <person name="Kimura K."/>
            <person name="Kloareg B."/>
            <person name="Kupper F.C."/>
            <person name="Lang D."/>
            <person name="Le Bail A."/>
            <person name="Leblanc C."/>
            <person name="Lerouge P."/>
            <person name="Lohr M."/>
            <person name="Lopez P.J."/>
            <person name="Martens C."/>
            <person name="Maumus F."/>
            <person name="Michel G."/>
            <person name="Miranda-Saavedra D."/>
            <person name="Morales J."/>
            <person name="Moreau H."/>
            <person name="Motomura T."/>
            <person name="Nagasato C."/>
            <person name="Napoli C.A."/>
            <person name="Nelson D.R."/>
            <person name="Nyvall-Collen P."/>
            <person name="Peters A.F."/>
            <person name="Pommier C."/>
            <person name="Potin P."/>
            <person name="Poulain J."/>
            <person name="Quesneville H."/>
            <person name="Read B."/>
            <person name="Rensing S.A."/>
            <person name="Ritter A."/>
            <person name="Rousvoal S."/>
            <person name="Samanta M."/>
            <person name="Samson G."/>
            <person name="Schroeder D.C."/>
            <person name="Segurens B."/>
            <person name="Strittmatter M."/>
            <person name="Tonon T."/>
            <person name="Tregear J.W."/>
            <person name="Valentin K."/>
            <person name="von Dassow P."/>
            <person name="Yamagishi T."/>
            <person name="Van de Peer Y."/>
            <person name="Wincker P."/>
        </authorList>
    </citation>
    <scope>NUCLEOTIDE SEQUENCE [LARGE SCALE GENOMIC DNA]</scope>
    <source>
        <strain evidence="4">Ec32 / CCAP1310/4</strain>
    </source>
</reference>
<proteinExistence type="predicted"/>
<dbReference type="InterPro" id="IPR001107">
    <property type="entry name" value="Band_7"/>
</dbReference>
<feature type="domain" description="Band 7" evidence="2">
    <location>
        <begin position="28"/>
        <end position="135"/>
    </location>
</feature>
<feature type="coiled-coil region" evidence="1">
    <location>
        <begin position="148"/>
        <end position="182"/>
    </location>
</feature>
<dbReference type="InParanoid" id="D8LCB0"/>
<evidence type="ECO:0000313" key="3">
    <source>
        <dbReference type="EMBL" id="CBN78146.1"/>
    </source>
</evidence>
<name>D8LCB0_ECTSI</name>
<keyword evidence="4" id="KW-1185">Reference proteome</keyword>
<keyword evidence="1" id="KW-0175">Coiled coil</keyword>
<dbReference type="SUPFAM" id="SSF117892">
    <property type="entry name" value="Band 7/SPFH domain"/>
    <property type="match status" value="1"/>
</dbReference>
<dbReference type="Proteomes" id="UP000002630">
    <property type="component" value="Unassembled WGS sequence"/>
</dbReference>
<gene>
    <name evidence="3" type="ORF">Esi_0100_0052</name>
</gene>
<evidence type="ECO:0000256" key="1">
    <source>
        <dbReference type="SAM" id="Coils"/>
    </source>
</evidence>
<dbReference type="Pfam" id="PF01145">
    <property type="entry name" value="Band_7"/>
    <property type="match status" value="1"/>
</dbReference>
<dbReference type="InterPro" id="IPR036013">
    <property type="entry name" value="Band_7/SPFH_dom_sf"/>
</dbReference>
<evidence type="ECO:0000259" key="2">
    <source>
        <dbReference type="Pfam" id="PF01145"/>
    </source>
</evidence>
<dbReference type="AlphaFoldDB" id="D8LCB0"/>
<evidence type="ECO:0000313" key="4">
    <source>
        <dbReference type="Proteomes" id="UP000002630"/>
    </source>
</evidence>
<dbReference type="OrthoDB" id="68676at2759"/>
<accession>D8LCB0</accession>
<dbReference type="eggNOG" id="ENOG502QZM8">
    <property type="taxonomic scope" value="Eukaryota"/>
</dbReference>
<dbReference type="Gene3D" id="3.30.479.30">
    <property type="entry name" value="Band 7 domain"/>
    <property type="match status" value="1"/>
</dbReference>
<organism evidence="3 4">
    <name type="scientific">Ectocarpus siliculosus</name>
    <name type="common">Brown alga</name>
    <name type="synonym">Conferva siliculosa</name>
    <dbReference type="NCBI Taxonomy" id="2880"/>
    <lineage>
        <taxon>Eukaryota</taxon>
        <taxon>Sar</taxon>
        <taxon>Stramenopiles</taxon>
        <taxon>Ochrophyta</taxon>
        <taxon>PX clade</taxon>
        <taxon>Phaeophyceae</taxon>
        <taxon>Ectocarpales</taxon>
        <taxon>Ectocarpaceae</taxon>
        <taxon>Ectocarpus</taxon>
    </lineage>
</organism>
<protein>
    <recommendedName>
        <fullName evidence="2">Band 7 domain-containing protein</fullName>
    </recommendedName>
</protein>
<sequence>MLPARLPTGRALDRCPSCPVQPTGGAALTFRIGPDFDSAREFVYKLGPQRLDELLSAKVDESIRGLVYTVTHNKVNDLREEFAGEMLDALRAVLSMYGVQVMNVKITDVALPSQLQERLERTTAYKTKIEEHEKAHENRLTVIRDTALQEMTTLRQTNLRRLQELNAEIQRFEIEMREMEELARGKAIVNETNARSKAEVEITRARGSEEAAKIDAQKEAEARVRRAEIESEAARTRAEEAAEVAILASQAALAAASNKAKGMVAEAEAEMKAVASLAEKRKFELEWKRLEVMKSMAAKGRKLISGDAGAKLMQELIPTSGMSSRGG</sequence>
<feature type="coiled-coil region" evidence="1">
    <location>
        <begin position="217"/>
        <end position="244"/>
    </location>
</feature>
<dbReference type="EMBL" id="FN649760">
    <property type="protein sequence ID" value="CBN78146.1"/>
    <property type="molecule type" value="Genomic_DNA"/>
</dbReference>